<protein>
    <recommendedName>
        <fullName evidence="2">acetyl-CoA C-acetyltransferase</fullName>
        <ecNumber evidence="2">2.3.1.9</ecNumber>
    </recommendedName>
    <alternativeName>
        <fullName evidence="5">Acetoacetyl-CoA thiolase</fullName>
    </alternativeName>
</protein>
<dbReference type="CDD" id="cd00751">
    <property type="entry name" value="thiolase"/>
    <property type="match status" value="1"/>
</dbReference>
<name>A0A075QYR6_BRELA</name>
<dbReference type="InterPro" id="IPR020610">
    <property type="entry name" value="Thiolase_AS"/>
</dbReference>
<evidence type="ECO:0000256" key="3">
    <source>
        <dbReference type="ARBA" id="ARBA00022679"/>
    </source>
</evidence>
<dbReference type="InterPro" id="IPR020617">
    <property type="entry name" value="Thiolase_C"/>
</dbReference>
<dbReference type="HOGENOM" id="CLU_031026_0_0_9"/>
<evidence type="ECO:0000313" key="10">
    <source>
        <dbReference type="EMBL" id="AIG25497.1"/>
    </source>
</evidence>
<dbReference type="Pfam" id="PF00108">
    <property type="entry name" value="Thiolase_N"/>
    <property type="match status" value="1"/>
</dbReference>
<feature type="active site" description="Proton acceptor" evidence="6">
    <location>
        <position position="378"/>
    </location>
</feature>
<evidence type="ECO:0000256" key="2">
    <source>
        <dbReference type="ARBA" id="ARBA00012705"/>
    </source>
</evidence>
<dbReference type="RefSeq" id="WP_003334960.1">
    <property type="nucleotide sequence ID" value="NZ_CP007806.1"/>
</dbReference>
<dbReference type="Pfam" id="PF02803">
    <property type="entry name" value="Thiolase_C"/>
    <property type="match status" value="1"/>
</dbReference>
<dbReference type="InterPro" id="IPR020616">
    <property type="entry name" value="Thiolase_N"/>
</dbReference>
<evidence type="ECO:0000313" key="11">
    <source>
        <dbReference type="Proteomes" id="UP000005850"/>
    </source>
</evidence>
<evidence type="ECO:0000256" key="1">
    <source>
        <dbReference type="ARBA" id="ARBA00010982"/>
    </source>
</evidence>
<dbReference type="EC" id="2.3.1.9" evidence="2"/>
<dbReference type="AlphaFoldDB" id="A0A075QYR6"/>
<dbReference type="eggNOG" id="COG0183">
    <property type="taxonomic scope" value="Bacteria"/>
</dbReference>
<organism evidence="10 11">
    <name type="scientific">Brevibacillus laterosporus LMG 15441</name>
    <dbReference type="NCBI Taxonomy" id="1042163"/>
    <lineage>
        <taxon>Bacteria</taxon>
        <taxon>Bacillati</taxon>
        <taxon>Bacillota</taxon>
        <taxon>Bacilli</taxon>
        <taxon>Bacillales</taxon>
        <taxon>Paenibacillaceae</taxon>
        <taxon>Brevibacillus</taxon>
    </lineage>
</organism>
<reference evidence="10 11" key="1">
    <citation type="journal article" date="2011" name="J. Bacteriol.">
        <title>Genome sequence of Brevibacillus laterosporus LMG 15441, a pathogen of invertebrates.</title>
        <authorList>
            <person name="Djukic M."/>
            <person name="Poehlein A."/>
            <person name="Thurmer A."/>
            <person name="Daniel R."/>
        </authorList>
    </citation>
    <scope>NUCLEOTIDE SEQUENCE [LARGE SCALE GENOMIC DNA]</scope>
    <source>
        <strain evidence="10 11">LMG 15441</strain>
    </source>
</reference>
<dbReference type="InterPro" id="IPR002155">
    <property type="entry name" value="Thiolase"/>
</dbReference>
<dbReference type="EMBL" id="CP007806">
    <property type="protein sequence ID" value="AIG25497.1"/>
    <property type="molecule type" value="Genomic_DNA"/>
</dbReference>
<keyword evidence="3 7" id="KW-0808">Transferase</keyword>
<accession>A0A075QYR6</accession>
<evidence type="ECO:0000259" key="8">
    <source>
        <dbReference type="Pfam" id="PF00108"/>
    </source>
</evidence>
<dbReference type="PROSITE" id="PS00099">
    <property type="entry name" value="THIOLASE_3"/>
    <property type="match status" value="1"/>
</dbReference>
<feature type="domain" description="Thiolase C-terminal" evidence="9">
    <location>
        <begin position="270"/>
        <end position="391"/>
    </location>
</feature>
<keyword evidence="4 7" id="KW-0012">Acyltransferase</keyword>
<dbReference type="PANTHER" id="PTHR18919:SF107">
    <property type="entry name" value="ACETYL-COA ACETYLTRANSFERASE, CYTOSOLIC"/>
    <property type="match status" value="1"/>
</dbReference>
<proteinExistence type="inferred from homology"/>
<evidence type="ECO:0000256" key="4">
    <source>
        <dbReference type="ARBA" id="ARBA00023315"/>
    </source>
</evidence>
<dbReference type="KEGG" id="blr:BRLA_c011570"/>
<dbReference type="InterPro" id="IPR016039">
    <property type="entry name" value="Thiolase-like"/>
</dbReference>
<dbReference type="NCBIfam" id="TIGR01930">
    <property type="entry name" value="AcCoA-C-Actrans"/>
    <property type="match status" value="1"/>
</dbReference>
<dbReference type="PIRSF" id="PIRSF000429">
    <property type="entry name" value="Ac-CoA_Ac_transf"/>
    <property type="match status" value="1"/>
</dbReference>
<gene>
    <name evidence="10" type="ORF">BRLA_c011570</name>
</gene>
<feature type="domain" description="Thiolase N-terminal" evidence="8">
    <location>
        <begin position="5"/>
        <end position="262"/>
    </location>
</feature>
<dbReference type="Proteomes" id="UP000005850">
    <property type="component" value="Chromosome"/>
</dbReference>
<dbReference type="Gene3D" id="3.40.47.10">
    <property type="match status" value="2"/>
</dbReference>
<feature type="active site" description="Acyl-thioester intermediate" evidence="6">
    <location>
        <position position="89"/>
    </location>
</feature>
<keyword evidence="11" id="KW-1185">Reference proteome</keyword>
<dbReference type="FunFam" id="3.40.47.10:FF:000010">
    <property type="entry name" value="Acetyl-CoA acetyltransferase (Thiolase)"/>
    <property type="match status" value="1"/>
</dbReference>
<sequence>MAEPIVIVAAKRTPIGTFGGMFQDVSARKLAELTIRDIMDTTGIDPEDIDEVILGNCIQRTDEPNIARTALLDAGLPQQVTGLTVQRQCSSGMQAIVSGLQQIALGDSEVVIAGGVESMSRAPYVLKQARFGKRLMHGEMTDALWELLTDPHHDILMGETAERLADRYKISREEQDEIAYLSHQKAAHATKEGLFKDEIIPIVLSKKNKTNTLTADEHIRPDITLDALATLKPTFREEGTVTAGNASGLNDGASAVLLMKESKAKNLGLTVLGRIVSYAWAGVEPDLMGYGPVPATQKALKKAGLRLQDIQLIEVNEAFASQYLAVEKLLELDRTITNVNGSGISLGHPVGSTGCRLIVTLLHEMKRRQLHRGLATLCVGGGLGMSMIVER</sequence>
<dbReference type="GO" id="GO:0003985">
    <property type="term" value="F:acetyl-CoA C-acetyltransferase activity"/>
    <property type="evidence" value="ECO:0007669"/>
    <property type="project" value="UniProtKB-EC"/>
</dbReference>
<comment type="similarity">
    <text evidence="1 7">Belongs to the thiolase-like superfamily. Thiolase family.</text>
</comment>
<evidence type="ECO:0000256" key="6">
    <source>
        <dbReference type="PIRSR" id="PIRSR000429-1"/>
    </source>
</evidence>
<dbReference type="PANTHER" id="PTHR18919">
    <property type="entry name" value="ACETYL-COA C-ACYLTRANSFERASE"/>
    <property type="match status" value="1"/>
</dbReference>
<feature type="active site" description="Proton acceptor" evidence="6">
    <location>
        <position position="348"/>
    </location>
</feature>
<evidence type="ECO:0000256" key="7">
    <source>
        <dbReference type="RuleBase" id="RU003557"/>
    </source>
</evidence>
<dbReference type="STRING" id="1042163.BRLA_c011570"/>
<evidence type="ECO:0000259" key="9">
    <source>
        <dbReference type="Pfam" id="PF02803"/>
    </source>
</evidence>
<evidence type="ECO:0000256" key="5">
    <source>
        <dbReference type="ARBA" id="ARBA00030755"/>
    </source>
</evidence>
<dbReference type="SUPFAM" id="SSF53901">
    <property type="entry name" value="Thiolase-like"/>
    <property type="match status" value="2"/>
</dbReference>